<dbReference type="Proteomes" id="UP001218629">
    <property type="component" value="Chromosome"/>
</dbReference>
<protein>
    <submittedName>
        <fullName evidence="1">Uncharacterized protein</fullName>
    </submittedName>
</protein>
<organism evidence="1 2">
    <name type="scientific">Streptomyces yunnanensis</name>
    <dbReference type="NCBI Taxonomy" id="156453"/>
    <lineage>
        <taxon>Bacteria</taxon>
        <taxon>Bacillati</taxon>
        <taxon>Actinomycetota</taxon>
        <taxon>Actinomycetes</taxon>
        <taxon>Kitasatosporales</taxon>
        <taxon>Streptomycetaceae</taxon>
        <taxon>Streptomyces</taxon>
    </lineage>
</organism>
<evidence type="ECO:0000313" key="1">
    <source>
        <dbReference type="EMBL" id="WEB41722.1"/>
    </source>
</evidence>
<proteinExistence type="predicted"/>
<keyword evidence="2" id="KW-1185">Reference proteome</keyword>
<gene>
    <name evidence="1" type="ORF">MOV08_22245</name>
</gene>
<dbReference type="RefSeq" id="WP_275308643.1">
    <property type="nucleotide sequence ID" value="NZ_CP095749.1"/>
</dbReference>
<evidence type="ECO:0000313" key="2">
    <source>
        <dbReference type="Proteomes" id="UP001218629"/>
    </source>
</evidence>
<sequence>MPDATAELPLTFSVPDAFRDIDFQVSAEVNTNRLIDNLASLDPKPSQEQIAHAVLAQQAMYEMLAAAGAVYAGVLLSGPSEDDPHKPLSSVMLSVTARPSELANEHTVRRLSRTMGAIYPEAEVGVMMLDCGPAVVVTQDTKVPRPVNLLEDDPEPTIVRQLHIFVPVPGRLAMADFSLATENIDEWDDCLELIGAVCRTIRFTGSAAA</sequence>
<accession>A0ABY8A9R2</accession>
<reference evidence="1 2" key="1">
    <citation type="submission" date="2022-03" db="EMBL/GenBank/DDBJ databases">
        <title>Streptomyces yunnanensis P86,complete genome.</title>
        <authorList>
            <person name="Chen S."/>
            <person name="Zhang Q."/>
        </authorList>
    </citation>
    <scope>NUCLEOTIDE SEQUENCE [LARGE SCALE GENOMIC DNA]</scope>
    <source>
        <strain evidence="1 2">P86</strain>
    </source>
</reference>
<name>A0ABY8A9R2_9ACTN</name>
<dbReference type="EMBL" id="CP095749">
    <property type="protein sequence ID" value="WEB41722.1"/>
    <property type="molecule type" value="Genomic_DNA"/>
</dbReference>